<organism evidence="1 2">
    <name type="scientific">Ladona fulva</name>
    <name type="common">Scarce chaser dragonfly</name>
    <name type="synonym">Libellula fulva</name>
    <dbReference type="NCBI Taxonomy" id="123851"/>
    <lineage>
        <taxon>Eukaryota</taxon>
        <taxon>Metazoa</taxon>
        <taxon>Ecdysozoa</taxon>
        <taxon>Arthropoda</taxon>
        <taxon>Hexapoda</taxon>
        <taxon>Insecta</taxon>
        <taxon>Pterygota</taxon>
        <taxon>Palaeoptera</taxon>
        <taxon>Odonata</taxon>
        <taxon>Epiprocta</taxon>
        <taxon>Anisoptera</taxon>
        <taxon>Libelluloidea</taxon>
        <taxon>Libellulidae</taxon>
        <taxon>Ladona</taxon>
    </lineage>
</organism>
<evidence type="ECO:0000313" key="1">
    <source>
        <dbReference type="EMBL" id="KAG8229467.1"/>
    </source>
</evidence>
<proteinExistence type="predicted"/>
<name>A0A8K0K833_LADFU</name>
<reference evidence="1" key="2">
    <citation type="submission" date="2017-10" db="EMBL/GenBank/DDBJ databases">
        <title>Ladona fulva Genome sequencing and assembly.</title>
        <authorList>
            <person name="Murali S."/>
            <person name="Richards S."/>
            <person name="Bandaranaike D."/>
            <person name="Bellair M."/>
            <person name="Blankenburg K."/>
            <person name="Chao H."/>
            <person name="Dinh H."/>
            <person name="Doddapaneni H."/>
            <person name="Dugan-Rocha S."/>
            <person name="Elkadiri S."/>
            <person name="Gnanaolivu R."/>
            <person name="Hernandez B."/>
            <person name="Skinner E."/>
            <person name="Javaid M."/>
            <person name="Lee S."/>
            <person name="Li M."/>
            <person name="Ming W."/>
            <person name="Munidasa M."/>
            <person name="Muniz J."/>
            <person name="Nguyen L."/>
            <person name="Hughes D."/>
            <person name="Osuji N."/>
            <person name="Pu L.-L."/>
            <person name="Puazo M."/>
            <person name="Qu C."/>
            <person name="Quiroz J."/>
            <person name="Raj R."/>
            <person name="Weissenberger G."/>
            <person name="Xin Y."/>
            <person name="Zou X."/>
            <person name="Han Y."/>
            <person name="Worley K."/>
            <person name="Muzny D."/>
            <person name="Gibbs R."/>
        </authorList>
    </citation>
    <scope>NUCLEOTIDE SEQUENCE</scope>
    <source>
        <strain evidence="1">Sampled in the wild</strain>
    </source>
</reference>
<accession>A0A8K0K833</accession>
<dbReference type="AlphaFoldDB" id="A0A8K0K833"/>
<sequence>MIEVTEQGGRALAKTVTEGEKYCLKVLVSILKPKPRKRAIMPITHGRKIGSRPYRNYTDSTLIEALDEIKSNKISLRIHKHTLWLKLKGRREGTPGHPTLFTETEEKSFMSHCLAMSNYGFPFTGFDLRCIMKSYLDRVGRTATFLRTTFPAFAQSISTARAAVDEKSVRRKGFQVPISGTTMKLILEDIESSKIITKRGTNYPERIQNSTKACTSVMFCGNAEGKLAPIYFKYKSRNYGAAGQKEVQLMQGTTALPLVGLIIKLSRTFL</sequence>
<dbReference type="OrthoDB" id="10072016at2759"/>
<keyword evidence="2" id="KW-1185">Reference proteome</keyword>
<comment type="caution">
    <text evidence="1">The sequence shown here is derived from an EMBL/GenBank/DDBJ whole genome shotgun (WGS) entry which is preliminary data.</text>
</comment>
<dbReference type="Proteomes" id="UP000792457">
    <property type="component" value="Unassembled WGS sequence"/>
</dbReference>
<reference evidence="1" key="1">
    <citation type="submission" date="2013-04" db="EMBL/GenBank/DDBJ databases">
        <authorList>
            <person name="Qu J."/>
            <person name="Murali S.C."/>
            <person name="Bandaranaike D."/>
            <person name="Bellair M."/>
            <person name="Blankenburg K."/>
            <person name="Chao H."/>
            <person name="Dinh H."/>
            <person name="Doddapaneni H."/>
            <person name="Downs B."/>
            <person name="Dugan-Rocha S."/>
            <person name="Elkadiri S."/>
            <person name="Gnanaolivu R.D."/>
            <person name="Hernandez B."/>
            <person name="Javaid M."/>
            <person name="Jayaseelan J.C."/>
            <person name="Lee S."/>
            <person name="Li M."/>
            <person name="Ming W."/>
            <person name="Munidasa M."/>
            <person name="Muniz J."/>
            <person name="Nguyen L."/>
            <person name="Ongeri F."/>
            <person name="Osuji N."/>
            <person name="Pu L.-L."/>
            <person name="Puazo M."/>
            <person name="Qu C."/>
            <person name="Quiroz J."/>
            <person name="Raj R."/>
            <person name="Weissenberger G."/>
            <person name="Xin Y."/>
            <person name="Zou X."/>
            <person name="Han Y."/>
            <person name="Richards S."/>
            <person name="Worley K."/>
            <person name="Muzny D."/>
            <person name="Gibbs R."/>
        </authorList>
    </citation>
    <scope>NUCLEOTIDE SEQUENCE</scope>
    <source>
        <strain evidence="1">Sampled in the wild</strain>
    </source>
</reference>
<evidence type="ECO:0000313" key="2">
    <source>
        <dbReference type="Proteomes" id="UP000792457"/>
    </source>
</evidence>
<dbReference type="EMBL" id="KZ308430">
    <property type="protein sequence ID" value="KAG8229467.1"/>
    <property type="molecule type" value="Genomic_DNA"/>
</dbReference>
<gene>
    <name evidence="1" type="ORF">J437_LFUL008240</name>
</gene>
<protein>
    <submittedName>
        <fullName evidence="1">Uncharacterized protein</fullName>
    </submittedName>
</protein>